<proteinExistence type="predicted"/>
<evidence type="ECO:0000313" key="2">
    <source>
        <dbReference type="EMBL" id="TKS75716.1"/>
    </source>
</evidence>
<protein>
    <submittedName>
        <fullName evidence="2">Uncharacterized protein</fullName>
    </submittedName>
</protein>
<evidence type="ECO:0000313" key="4">
    <source>
        <dbReference type="Proteomes" id="UP000298787"/>
    </source>
</evidence>
<evidence type="ECO:0000313" key="1">
    <source>
        <dbReference type="EMBL" id="TKS64968.1"/>
    </source>
</evidence>
<keyword evidence="4" id="KW-1185">Reference proteome</keyword>
<reference evidence="2 4" key="1">
    <citation type="submission" date="2019-01" db="EMBL/GenBank/DDBJ databases">
        <title>Genome Assembly of Collichthys lucidus.</title>
        <authorList>
            <person name="Cai M."/>
            <person name="Xiao S."/>
        </authorList>
    </citation>
    <scope>NUCLEOTIDE SEQUENCE [LARGE SCALE GENOMIC DNA]</scope>
    <source>
        <strain evidence="2">JT15FE1705JMU</strain>
        <tissue evidence="2">Muscle</tissue>
    </source>
</reference>
<dbReference type="EMBL" id="ML142788">
    <property type="protein sequence ID" value="TKS64968.1"/>
    <property type="molecule type" value="Genomic_DNA"/>
</dbReference>
<dbReference type="EMBL" id="CM014086">
    <property type="protein sequence ID" value="TKS75716.1"/>
    <property type="molecule type" value="Genomic_DNA"/>
</dbReference>
<dbReference type="AlphaFoldDB" id="A0A4U5ULF8"/>
<evidence type="ECO:0000313" key="3">
    <source>
        <dbReference type="EMBL" id="TKS75753.1"/>
    </source>
</evidence>
<accession>A0A4U5ULF8</accession>
<dbReference type="Proteomes" id="UP000298787">
    <property type="component" value="Chromosome 9"/>
</dbReference>
<name>A0A4U5ULF8_COLLU</name>
<organism evidence="2 4">
    <name type="scientific">Collichthys lucidus</name>
    <name type="common">Big head croaker</name>
    <name type="synonym">Sciaena lucida</name>
    <dbReference type="NCBI Taxonomy" id="240159"/>
    <lineage>
        <taxon>Eukaryota</taxon>
        <taxon>Metazoa</taxon>
        <taxon>Chordata</taxon>
        <taxon>Craniata</taxon>
        <taxon>Vertebrata</taxon>
        <taxon>Euteleostomi</taxon>
        <taxon>Actinopterygii</taxon>
        <taxon>Neopterygii</taxon>
        <taxon>Teleostei</taxon>
        <taxon>Neoteleostei</taxon>
        <taxon>Acanthomorphata</taxon>
        <taxon>Eupercaria</taxon>
        <taxon>Sciaenidae</taxon>
        <taxon>Collichthys</taxon>
    </lineage>
</organism>
<dbReference type="EMBL" id="CM014086">
    <property type="protein sequence ID" value="TKS75753.1"/>
    <property type="molecule type" value="Genomic_DNA"/>
</dbReference>
<gene>
    <name evidence="3" type="ORF">D9C73_010086</name>
    <name evidence="2" type="ORF">D9C73_010123</name>
    <name evidence="1" type="ORF">D9C73_027760</name>
</gene>
<sequence>MAVAIKNSSGMSFLESPIVVGRCTGRHVDIVRYDIFLGYLTGELERATATEVRLFDEALIECLVKHRELISGPNVWSPAVRAYVHFDQRIHGEFAVLKTDGLTVVQFLGKLLPVYCRLCFLSECHDRAKTTAQALLARLTTGSYRAQRGQVADFEIRSLEYLIGNLSTTPPPEWQEVCQSSDVSVETKIAVELLWSHLVLVYAGNRRLLLCNVELFFLRRQDSLNLCPSELRAALFVHGLIKERMALADPGESPPATDSTSLECPVFAGWQSCGPWTLSATGSSFTGCTSPNRTEADRDAVCRTEPGSGGLVGSSADVAARSARGSNETLRAVGSCVVELDNNVFLHVLHVNTVGNQKFNATIFSKQLRRYGQVQSNTTKTKLSSRLRFVSDKKRLRSQHGYKNTRIEFSSNPNRSANYTSNAKYLLQPYFRGVFETVALSQGTCVVSTKPFTVSNENLTCYMYGVANPSTVVIHMKNAKRHFHTPFFFSSVNVAGEESRHQLFSSMSINSQKVRNVAEELPKALGKVARLTEIHVHLNRLCCELAQERRGTLTSQEKMCLVYLTETYFIQVRDRDHPKHWPGYREAVRGAFVERYRSDLSSFQDKIFANYHLKNPEFIHLVPWLLDNPSALHDKMIVAHEAYLREEGKISARAELITAVSVHAERNPHRHPPCGFPGLDEVDFKDLGYSKQTLRLALSRSRGLTIQRTYGPNGLKMRQRNAVSGEPRVRHT</sequence>